<dbReference type="InterPro" id="IPR007219">
    <property type="entry name" value="XnlR_reg_dom"/>
</dbReference>
<keyword evidence="5" id="KW-0804">Transcription</keyword>
<evidence type="ECO:0000256" key="1">
    <source>
        <dbReference type="ARBA" id="ARBA00004123"/>
    </source>
</evidence>
<dbReference type="GO" id="GO:0005634">
    <property type="term" value="C:nucleus"/>
    <property type="evidence" value="ECO:0007669"/>
    <property type="project" value="UniProtKB-SubCell"/>
</dbReference>
<keyword evidence="3" id="KW-0805">Transcription regulation</keyword>
<dbReference type="Gene3D" id="4.10.240.10">
    <property type="entry name" value="Zn(2)-C6 fungal-type DNA-binding domain"/>
    <property type="match status" value="1"/>
</dbReference>
<evidence type="ECO:0000313" key="9">
    <source>
        <dbReference type="EMBL" id="CAI6237894.1"/>
    </source>
</evidence>
<evidence type="ECO:0000256" key="7">
    <source>
        <dbReference type="SAM" id="MobiDB-lite"/>
    </source>
</evidence>
<dbReference type="AlphaFoldDB" id="A0A9W4U1F4"/>
<dbReference type="SMART" id="SM00906">
    <property type="entry name" value="Fungal_trans"/>
    <property type="match status" value="1"/>
</dbReference>
<dbReference type="GO" id="GO:0008270">
    <property type="term" value="F:zinc ion binding"/>
    <property type="evidence" value="ECO:0007669"/>
    <property type="project" value="InterPro"/>
</dbReference>
<dbReference type="InterPro" id="IPR051711">
    <property type="entry name" value="Stress_Response_Reg"/>
</dbReference>
<dbReference type="Pfam" id="PF04082">
    <property type="entry name" value="Fungal_trans"/>
    <property type="match status" value="1"/>
</dbReference>
<evidence type="ECO:0000313" key="10">
    <source>
        <dbReference type="Proteomes" id="UP001152607"/>
    </source>
</evidence>
<keyword evidence="10" id="KW-1185">Reference proteome</keyword>
<evidence type="ECO:0000256" key="4">
    <source>
        <dbReference type="ARBA" id="ARBA00023125"/>
    </source>
</evidence>
<dbReference type="SUPFAM" id="SSF57701">
    <property type="entry name" value="Zn2/Cys6 DNA-binding domain"/>
    <property type="match status" value="1"/>
</dbReference>
<evidence type="ECO:0000256" key="3">
    <source>
        <dbReference type="ARBA" id="ARBA00023015"/>
    </source>
</evidence>
<dbReference type="OrthoDB" id="3266505at2759"/>
<accession>A0A9W4U1F4</accession>
<dbReference type="CDD" id="cd12148">
    <property type="entry name" value="fungal_TF_MHR"/>
    <property type="match status" value="1"/>
</dbReference>
<dbReference type="Pfam" id="PF00172">
    <property type="entry name" value="Zn_clus"/>
    <property type="match status" value="1"/>
</dbReference>
<dbReference type="EMBL" id="CAOQHR010000001">
    <property type="protein sequence ID" value="CAI6237894.1"/>
    <property type="molecule type" value="Genomic_DNA"/>
</dbReference>
<dbReference type="CDD" id="cd00067">
    <property type="entry name" value="GAL4"/>
    <property type="match status" value="1"/>
</dbReference>
<keyword evidence="6" id="KW-0539">Nucleus</keyword>
<dbReference type="GO" id="GO:0006351">
    <property type="term" value="P:DNA-templated transcription"/>
    <property type="evidence" value="ECO:0007669"/>
    <property type="project" value="InterPro"/>
</dbReference>
<evidence type="ECO:0000256" key="6">
    <source>
        <dbReference type="ARBA" id="ARBA00023242"/>
    </source>
</evidence>
<protein>
    <recommendedName>
        <fullName evidence="8">Zn(2)-C6 fungal-type domain-containing protein</fullName>
    </recommendedName>
</protein>
<dbReference type="Proteomes" id="UP001152607">
    <property type="component" value="Unassembled WGS sequence"/>
</dbReference>
<keyword evidence="4" id="KW-0238">DNA-binding</keyword>
<feature type="compositionally biased region" description="Basic and acidic residues" evidence="7">
    <location>
        <begin position="105"/>
        <end position="116"/>
    </location>
</feature>
<feature type="compositionally biased region" description="Polar residues" evidence="7">
    <location>
        <begin position="122"/>
        <end position="153"/>
    </location>
</feature>
<feature type="domain" description="Zn(2)-C6 fungal-type" evidence="8">
    <location>
        <begin position="40"/>
        <end position="71"/>
    </location>
</feature>
<feature type="region of interest" description="Disordered" evidence="7">
    <location>
        <begin position="100"/>
        <end position="160"/>
    </location>
</feature>
<dbReference type="GO" id="GO:0043565">
    <property type="term" value="F:sequence-specific DNA binding"/>
    <property type="evidence" value="ECO:0007669"/>
    <property type="project" value="TreeGrafter"/>
</dbReference>
<keyword evidence="2" id="KW-0479">Metal-binding</keyword>
<gene>
    <name evidence="9" type="ORF">PDIGIT_LOCUS469</name>
</gene>
<proteinExistence type="predicted"/>
<name>A0A9W4U1F4_9PLEO</name>
<dbReference type="PROSITE" id="PS50048">
    <property type="entry name" value="ZN2_CY6_FUNGAL_2"/>
    <property type="match status" value="1"/>
</dbReference>
<reference evidence="9" key="1">
    <citation type="submission" date="2023-01" db="EMBL/GenBank/DDBJ databases">
        <authorList>
            <person name="Van Ghelder C."/>
            <person name="Rancurel C."/>
        </authorList>
    </citation>
    <scope>NUCLEOTIDE SEQUENCE</scope>
    <source>
        <strain evidence="9">CNCM I-4278</strain>
    </source>
</reference>
<evidence type="ECO:0000256" key="5">
    <source>
        <dbReference type="ARBA" id="ARBA00023163"/>
    </source>
</evidence>
<evidence type="ECO:0000259" key="8">
    <source>
        <dbReference type="PROSITE" id="PS50048"/>
    </source>
</evidence>
<comment type="subcellular location">
    <subcellularLocation>
        <location evidence="1">Nucleus</location>
    </subcellularLocation>
</comment>
<dbReference type="SMART" id="SM00066">
    <property type="entry name" value="GAL4"/>
    <property type="match status" value="1"/>
</dbReference>
<dbReference type="GO" id="GO:0000981">
    <property type="term" value="F:DNA-binding transcription factor activity, RNA polymerase II-specific"/>
    <property type="evidence" value="ECO:0007669"/>
    <property type="project" value="InterPro"/>
</dbReference>
<comment type="caution">
    <text evidence="9">The sequence shown here is derived from an EMBL/GenBank/DDBJ whole genome shotgun (WGS) entry which is preliminary data.</text>
</comment>
<dbReference type="PANTHER" id="PTHR47540:SF6">
    <property type="entry name" value="ZN(II)2CYS6 TRANSCRIPTION FACTOR (EUROFUNG)"/>
    <property type="match status" value="1"/>
</dbReference>
<feature type="region of interest" description="Disordered" evidence="7">
    <location>
        <begin position="633"/>
        <end position="659"/>
    </location>
</feature>
<dbReference type="GO" id="GO:0045944">
    <property type="term" value="P:positive regulation of transcription by RNA polymerase II"/>
    <property type="evidence" value="ECO:0007669"/>
    <property type="project" value="TreeGrafter"/>
</dbReference>
<dbReference type="PANTHER" id="PTHR47540">
    <property type="entry name" value="THIAMINE REPRESSIBLE GENES REGULATORY PROTEIN THI5"/>
    <property type="match status" value="1"/>
</dbReference>
<dbReference type="InterPro" id="IPR001138">
    <property type="entry name" value="Zn2Cys6_DnaBD"/>
</dbReference>
<evidence type="ECO:0000256" key="2">
    <source>
        <dbReference type="ARBA" id="ARBA00022723"/>
    </source>
</evidence>
<organism evidence="9 10">
    <name type="scientific">Periconia digitata</name>
    <dbReference type="NCBI Taxonomy" id="1303443"/>
    <lineage>
        <taxon>Eukaryota</taxon>
        <taxon>Fungi</taxon>
        <taxon>Dikarya</taxon>
        <taxon>Ascomycota</taxon>
        <taxon>Pezizomycotina</taxon>
        <taxon>Dothideomycetes</taxon>
        <taxon>Pleosporomycetidae</taxon>
        <taxon>Pleosporales</taxon>
        <taxon>Massarineae</taxon>
        <taxon>Periconiaceae</taxon>
        <taxon>Periconia</taxon>
    </lineage>
</organism>
<dbReference type="InterPro" id="IPR036864">
    <property type="entry name" value="Zn2-C6_fun-type_DNA-bd_sf"/>
</dbReference>
<sequence>MYSPIYDLGYALSNIIKSMSATPDRVIGASVSKQRNTTIACRNCHARKVKCSGGQPYSNCRRDRSGVDCSYPNRIRHIKLRESYVDELLSEINRLRRGQTDITENNDREAQEDRRKNLVASELSQGSPTTTGSVEVSTTNAPQTSDVGSNRANAASGAERNPLLDDRPWFISVTPEMPVLVGEATDAAFATRFRQALSGKTQRHFPRTQYSLNPITTSINLLSMHGPPPARARILTKVALKTICRRNHLVRKSTVLAILERSIQSPDQCDSISVCKLFVMFALGEVYSARATFPGAKFPGIDYYNHATNVFRVLSEEPRIECVEIMLMLSLYSTTMNRRHAAYCMVGCAMRFAILIGLHHNVPDTQLPDRVQVEHRVRLWWSVYMMDRSWATMLGQPVSIRDEEIGVALPSSHGIPEVFADDFQPVDDVIAGLHISRLSAEISSSIYGRSMQQQTFSHRVQQALQKLDDWVKSLPDSLRTKIDEASTHTDIADLTLHLYYNQCLMLATRPVLLHLFRLRHVTPTEDLHEDPAQPSEPTLALAEACVICARKTYHILINAWINGLFPTFDYALTQYLFSTCIVLAISSLLQARWLNTESEDFEAAVQILDQLSQNGSQAASEFMRHVDAIKSSMESQRASQSQGPHQTFSGSSAASQGLNATDNLAPRADAELNHIGFNLSEPSLQDLLSFPHWDLDSLENSSSQERFQSFYWPDGNGEHWTS</sequence>